<dbReference type="InterPro" id="IPR040156">
    <property type="entry name" value="ETF-QO"/>
</dbReference>
<keyword evidence="7" id="KW-0809">Transit peptide</keyword>
<comment type="catalytic activity">
    <reaction evidence="14">
        <text>a ubiquinone + reduced [electron-transfer flavoprotein] = a ubiquinol + oxidized [electron-transfer flavoprotein] + H(+)</text>
        <dbReference type="Rhea" id="RHEA:24052"/>
        <dbReference type="Rhea" id="RHEA-COMP:9565"/>
        <dbReference type="Rhea" id="RHEA-COMP:9566"/>
        <dbReference type="Rhea" id="RHEA-COMP:10685"/>
        <dbReference type="Rhea" id="RHEA-COMP:10686"/>
        <dbReference type="ChEBI" id="CHEBI:15378"/>
        <dbReference type="ChEBI" id="CHEBI:16389"/>
        <dbReference type="ChEBI" id="CHEBI:17976"/>
        <dbReference type="ChEBI" id="CHEBI:57692"/>
        <dbReference type="ChEBI" id="CHEBI:58307"/>
        <dbReference type="EC" id="1.5.5.1"/>
    </reaction>
</comment>
<protein>
    <recommendedName>
        <fullName evidence="14">Electron transfer flavoprotein-ubiquinone oxidoreductase</fullName>
        <shortName evidence="14">ETF-QO</shortName>
        <ecNumber evidence="14">1.5.5.1</ecNumber>
    </recommendedName>
</protein>
<evidence type="ECO:0000256" key="5">
    <source>
        <dbReference type="ARBA" id="ARBA00022723"/>
    </source>
</evidence>
<dbReference type="AlphaFoldDB" id="B3PLI8"/>
<evidence type="ECO:0000256" key="6">
    <source>
        <dbReference type="ARBA" id="ARBA00022827"/>
    </source>
</evidence>
<dbReference type="Pfam" id="PF05187">
    <property type="entry name" value="Fer4_ETF_QO"/>
    <property type="match status" value="1"/>
</dbReference>
<name>B3PLI8_CELJU</name>
<dbReference type="PANTHER" id="PTHR10617">
    <property type="entry name" value="ELECTRON TRANSFER FLAVOPROTEIN-UBIQUINONE OXIDOREDUCTASE"/>
    <property type="match status" value="1"/>
</dbReference>
<dbReference type="PRINTS" id="PR00420">
    <property type="entry name" value="RNGMNOXGNASE"/>
</dbReference>
<dbReference type="EMBL" id="CP000934">
    <property type="protein sequence ID" value="ACE86293.1"/>
    <property type="molecule type" value="Genomic_DNA"/>
</dbReference>
<dbReference type="GO" id="GO:0016020">
    <property type="term" value="C:membrane"/>
    <property type="evidence" value="ECO:0007669"/>
    <property type="project" value="UniProtKB-SubCell"/>
</dbReference>
<dbReference type="eggNOG" id="COG0644">
    <property type="taxonomic scope" value="Bacteria"/>
</dbReference>
<dbReference type="Proteomes" id="UP000001036">
    <property type="component" value="Chromosome"/>
</dbReference>
<reference evidence="17 18" key="1">
    <citation type="journal article" date="2008" name="J. Bacteriol.">
        <title>Insights into plant cell wall degradation from the genome sequence of the soil bacterium Cellvibrio japonicus.</title>
        <authorList>
            <person name="Deboy R.T."/>
            <person name="Mongodin E.F."/>
            <person name="Fouts D.E."/>
            <person name="Tailford L.E."/>
            <person name="Khouri H."/>
            <person name="Emerson J.B."/>
            <person name="Mohamoud Y."/>
            <person name="Watkins K."/>
            <person name="Henrissat B."/>
            <person name="Gilbert H.J."/>
            <person name="Nelson K.E."/>
        </authorList>
    </citation>
    <scope>NUCLEOTIDE SEQUENCE [LARGE SCALE GENOMIC DNA]</scope>
    <source>
        <strain evidence="17 18">Ueda107</strain>
    </source>
</reference>
<feature type="domain" description="ETF-QO/FixX C-terminal" evidence="15">
    <location>
        <begin position="473"/>
        <end position="572"/>
    </location>
</feature>
<dbReference type="eggNOG" id="COG2440">
    <property type="taxonomic scope" value="Bacteria"/>
</dbReference>
<evidence type="ECO:0000313" key="18">
    <source>
        <dbReference type="Proteomes" id="UP000001036"/>
    </source>
</evidence>
<dbReference type="SUPFAM" id="SSF54373">
    <property type="entry name" value="FAD-linked reductases, C-terminal domain"/>
    <property type="match status" value="1"/>
</dbReference>
<accession>B3PLI8</accession>
<dbReference type="Pfam" id="PF21162">
    <property type="entry name" value="ETFQO_UQ-bd"/>
    <property type="match status" value="1"/>
</dbReference>
<gene>
    <name evidence="17" type="primary">etf-QO</name>
    <name evidence="17" type="ordered locus">CJA_2608</name>
</gene>
<dbReference type="InterPro" id="IPR049398">
    <property type="entry name" value="ETF-QO/FixC_UQ-bd"/>
</dbReference>
<feature type="domain" description="ETF-QO/FixC ubiquinone-binding" evidence="16">
    <location>
        <begin position="238"/>
        <end position="331"/>
    </location>
</feature>
<keyword evidence="11 14" id="KW-0411">Iron-sulfur</keyword>
<evidence type="ECO:0000256" key="1">
    <source>
        <dbReference type="ARBA" id="ARBA00001974"/>
    </source>
</evidence>
<keyword evidence="10 14" id="KW-0408">Iron</keyword>
<comment type="subcellular location">
    <subcellularLocation>
        <location evidence="2">Membrane</location>
    </subcellularLocation>
</comment>
<evidence type="ECO:0000256" key="8">
    <source>
        <dbReference type="ARBA" id="ARBA00022982"/>
    </source>
</evidence>
<keyword evidence="6 14" id="KW-0274">FAD</keyword>
<dbReference type="SUPFAM" id="SSF51905">
    <property type="entry name" value="FAD/NAD(P)-binding domain"/>
    <property type="match status" value="1"/>
</dbReference>
<evidence type="ECO:0000313" key="17">
    <source>
        <dbReference type="EMBL" id="ACE86293.1"/>
    </source>
</evidence>
<dbReference type="Pfam" id="PF13450">
    <property type="entry name" value="NAD_binding_8"/>
    <property type="match status" value="1"/>
</dbReference>
<keyword evidence="5 14" id="KW-0479">Metal-binding</keyword>
<sequence>MMIFCCRPRPDSHNTCYLPPTPVEIAMTQRDQMEYDVVIVGAGPAGLSAAIHLKQLAAQHARKISVCVLEKGAEIGAHIVSGAVIDPIALNELIPDWKEKQAPVTNRVTQDHFWWLGETAQFQFPSTLLPPLMHNQGNYIISLGKLCRWLGTQAENLGVDLFPGFNAREILYGDDGSVNGVITGDMGIARDGSHKHTFSAGIELHARYTLIAEGTRGSLTKSLEQAFNLREHSGPQKYGLGFKEIWQVNPERHQQGCVIHTLGWPLNNDTGGGGFIYHLEDNRVAIGFVVHLDYPNPYLNPFEEFQRFKSHPAIRPLLENGQRLGYGARTINEGGIQSLPSLIFPGGALIGCSAGFVNLARIKGTHNAIKSGMLAAESIMETLADQQAPLLHSYPEKLRASWLWQDLYKVRNVKPALSTWGTIGGLLYAGTDMWLHTLGLRLPWTLKHKKADHESLVTATKAEPIHYPAPDRKVTFDRPSSLYLSNIHHEEDQPIHLTLADPELPIAYNLAHYAAPEQRYCPAGVYEIIQKDHQDFLHINAANCIHCKACDIKDPLQNITWVPPEGGSGPFYDAM</sequence>
<evidence type="ECO:0000259" key="15">
    <source>
        <dbReference type="Pfam" id="PF05187"/>
    </source>
</evidence>
<keyword evidence="9 14" id="KW-0560">Oxidoreductase</keyword>
<evidence type="ECO:0000256" key="2">
    <source>
        <dbReference type="ARBA" id="ARBA00004370"/>
    </source>
</evidence>
<dbReference type="EC" id="1.5.5.1" evidence="14"/>
<comment type="cofactor">
    <cofactor evidence="14">
        <name>[4Fe-4S] cluster</name>
        <dbReference type="ChEBI" id="CHEBI:49883"/>
    </cofactor>
    <text evidence="14">Binds 1 [4Fe-4S] cluster.</text>
</comment>
<dbReference type="KEGG" id="cja:CJA_2608"/>
<evidence type="ECO:0000259" key="16">
    <source>
        <dbReference type="Pfam" id="PF21162"/>
    </source>
</evidence>
<evidence type="ECO:0000256" key="11">
    <source>
        <dbReference type="ARBA" id="ARBA00023014"/>
    </source>
</evidence>
<dbReference type="InterPro" id="IPR007859">
    <property type="entry name" value="ETF-QO/FixX_C"/>
</dbReference>
<evidence type="ECO:0000256" key="7">
    <source>
        <dbReference type="ARBA" id="ARBA00022946"/>
    </source>
</evidence>
<keyword evidence="13" id="KW-0472">Membrane</keyword>
<keyword evidence="18" id="KW-1185">Reference proteome</keyword>
<dbReference type="STRING" id="498211.CJA_2608"/>
<comment type="cofactor">
    <cofactor evidence="1 14">
        <name>FAD</name>
        <dbReference type="ChEBI" id="CHEBI:57692"/>
    </cofactor>
</comment>
<dbReference type="GO" id="GO:0051539">
    <property type="term" value="F:4 iron, 4 sulfur cluster binding"/>
    <property type="evidence" value="ECO:0007669"/>
    <property type="project" value="UniProtKB-UniRule"/>
</dbReference>
<evidence type="ECO:0000256" key="3">
    <source>
        <dbReference type="ARBA" id="ARBA00022448"/>
    </source>
</evidence>
<keyword evidence="8 14" id="KW-0249">Electron transport</keyword>
<keyword evidence="3 14" id="KW-0813">Transport</keyword>
<keyword evidence="4 14" id="KW-0285">Flavoprotein</keyword>
<evidence type="ECO:0000256" key="13">
    <source>
        <dbReference type="ARBA" id="ARBA00023136"/>
    </source>
</evidence>
<comment type="function">
    <text evidence="14">Accepts electrons from ETF and reduces ubiquinone.</text>
</comment>
<evidence type="ECO:0000256" key="9">
    <source>
        <dbReference type="ARBA" id="ARBA00023002"/>
    </source>
</evidence>
<evidence type="ECO:0000256" key="12">
    <source>
        <dbReference type="ARBA" id="ARBA00023075"/>
    </source>
</evidence>
<evidence type="ECO:0000256" key="4">
    <source>
        <dbReference type="ARBA" id="ARBA00022630"/>
    </source>
</evidence>
<keyword evidence="12 14" id="KW-0830">Ubiquinone</keyword>
<dbReference type="Gene3D" id="3.50.50.60">
    <property type="entry name" value="FAD/NAD(P)-binding domain"/>
    <property type="match status" value="1"/>
</dbReference>
<proteinExistence type="predicted"/>
<dbReference type="InterPro" id="IPR036188">
    <property type="entry name" value="FAD/NAD-bd_sf"/>
</dbReference>
<dbReference type="GO" id="GO:0004174">
    <property type="term" value="F:electron-transferring-flavoprotein dehydrogenase activity"/>
    <property type="evidence" value="ECO:0007669"/>
    <property type="project" value="UniProtKB-UniRule"/>
</dbReference>
<dbReference type="HOGENOM" id="CLU_009667_4_1_6"/>
<dbReference type="GO" id="GO:0046872">
    <property type="term" value="F:metal ion binding"/>
    <property type="evidence" value="ECO:0007669"/>
    <property type="project" value="UniProtKB-KW"/>
</dbReference>
<organism evidence="17 18">
    <name type="scientific">Cellvibrio japonicus (strain Ueda107)</name>
    <name type="common">Pseudomonas fluorescens subsp. cellulosa</name>
    <dbReference type="NCBI Taxonomy" id="498211"/>
    <lineage>
        <taxon>Bacteria</taxon>
        <taxon>Pseudomonadati</taxon>
        <taxon>Pseudomonadota</taxon>
        <taxon>Gammaproteobacteria</taxon>
        <taxon>Cellvibrionales</taxon>
        <taxon>Cellvibrionaceae</taxon>
        <taxon>Cellvibrio</taxon>
    </lineage>
</organism>
<evidence type="ECO:0000256" key="14">
    <source>
        <dbReference type="RuleBase" id="RU366068"/>
    </source>
</evidence>
<dbReference type="SUPFAM" id="SSF54862">
    <property type="entry name" value="4Fe-4S ferredoxins"/>
    <property type="match status" value="1"/>
</dbReference>
<dbReference type="PANTHER" id="PTHR10617:SF107">
    <property type="entry name" value="ELECTRON TRANSFER FLAVOPROTEIN-UBIQUINONE OXIDOREDUCTASE, MITOCHONDRIAL"/>
    <property type="match status" value="1"/>
</dbReference>
<dbReference type="Gene3D" id="3.30.9.90">
    <property type="match status" value="1"/>
</dbReference>
<evidence type="ECO:0000256" key="10">
    <source>
        <dbReference type="ARBA" id="ARBA00023004"/>
    </source>
</evidence>
<dbReference type="Gene3D" id="3.30.70.20">
    <property type="match status" value="1"/>
</dbReference>
<dbReference type="FunFam" id="3.30.70.20:FF:000015">
    <property type="entry name" value="Electron transfer flavoprotein-ubiquinone oxidoreductase"/>
    <property type="match status" value="1"/>
</dbReference>